<dbReference type="AlphaFoldDB" id="A0A9X1F413"/>
<dbReference type="RefSeq" id="WP_218404894.1">
    <property type="nucleotide sequence ID" value="NZ_JAGSPC010000001.1"/>
</dbReference>
<dbReference type="InterPro" id="IPR018392">
    <property type="entry name" value="LysM"/>
</dbReference>
<protein>
    <submittedName>
        <fullName evidence="4">LysM peptidoglycan-binding domain-containing protein</fullName>
    </submittedName>
</protein>
<evidence type="ECO:0000259" key="2">
    <source>
        <dbReference type="PROSITE" id="PS50943"/>
    </source>
</evidence>
<dbReference type="Pfam" id="PF01476">
    <property type="entry name" value="LysM"/>
    <property type="match status" value="2"/>
</dbReference>
<organism evidence="4 5">
    <name type="scientific">Erythrobacter crassostreae</name>
    <dbReference type="NCBI Taxonomy" id="2828328"/>
    <lineage>
        <taxon>Bacteria</taxon>
        <taxon>Pseudomonadati</taxon>
        <taxon>Pseudomonadota</taxon>
        <taxon>Alphaproteobacteria</taxon>
        <taxon>Sphingomonadales</taxon>
        <taxon>Erythrobacteraceae</taxon>
        <taxon>Erythrobacter/Porphyrobacter group</taxon>
        <taxon>Erythrobacter</taxon>
    </lineage>
</organism>
<evidence type="ECO:0000256" key="1">
    <source>
        <dbReference type="SAM" id="MobiDB-lite"/>
    </source>
</evidence>
<reference evidence="4" key="1">
    <citation type="submission" date="2021-04" db="EMBL/GenBank/DDBJ databases">
        <authorList>
            <person name="Pira H."/>
            <person name="Risdian C."/>
            <person name="Wink J."/>
        </authorList>
    </citation>
    <scope>NUCLEOTIDE SEQUENCE</scope>
    <source>
        <strain evidence="4">WH158</strain>
    </source>
</reference>
<dbReference type="Proteomes" id="UP001138681">
    <property type="component" value="Unassembled WGS sequence"/>
</dbReference>
<dbReference type="PROSITE" id="PS51782">
    <property type="entry name" value="LYSM"/>
    <property type="match status" value="2"/>
</dbReference>
<dbReference type="InterPro" id="IPR001387">
    <property type="entry name" value="Cro/C1-type_HTH"/>
</dbReference>
<dbReference type="PROSITE" id="PS50943">
    <property type="entry name" value="HTH_CROC1"/>
    <property type="match status" value="1"/>
</dbReference>
<evidence type="ECO:0000259" key="3">
    <source>
        <dbReference type="PROSITE" id="PS51782"/>
    </source>
</evidence>
<gene>
    <name evidence="4" type="ORF">KCG46_08955</name>
</gene>
<feature type="domain" description="LysM" evidence="3">
    <location>
        <begin position="4"/>
        <end position="48"/>
    </location>
</feature>
<dbReference type="GO" id="GO:0008932">
    <property type="term" value="F:lytic endotransglycosylase activity"/>
    <property type="evidence" value="ECO:0007669"/>
    <property type="project" value="TreeGrafter"/>
</dbReference>
<feature type="domain" description="LysM" evidence="3">
    <location>
        <begin position="53"/>
        <end position="98"/>
    </location>
</feature>
<dbReference type="PANTHER" id="PTHR33734:SF22">
    <property type="entry name" value="MEMBRANE-BOUND LYTIC MUREIN TRANSGLYCOSYLASE D"/>
    <property type="match status" value="1"/>
</dbReference>
<evidence type="ECO:0000313" key="5">
    <source>
        <dbReference type="Proteomes" id="UP001138681"/>
    </source>
</evidence>
<keyword evidence="5" id="KW-1185">Reference proteome</keyword>
<feature type="domain" description="HTH cro/C1-type" evidence="2">
    <location>
        <begin position="10"/>
        <end position="28"/>
    </location>
</feature>
<feature type="compositionally biased region" description="Gly residues" evidence="1">
    <location>
        <begin position="103"/>
        <end position="120"/>
    </location>
</feature>
<name>A0A9X1F413_9SPHN</name>
<proteinExistence type="predicted"/>
<sequence length="418" mass="44955">MSNETYTVKSGDTLQKIANRFNVDVEDLALRNNIRDPNLIRVGQVITIREASNVYLVQSGDSLSKIASAHGTTVEAIVAANPRIRNANMISVGQSITIPAGSGSSGGGTTSGGSTGGGDNTDGHLNLTEKDVRDIKKTLQTEWVQFAGDDQAKGIVDTILNRLASDHWGSTIASVVNARNQFSDINGPISRKEGRSSVDQYPMRNVSSRVNTFVDDYLQKLATGTPSFVSSHLNYANPHFSDSHNLVWIMALDGPVLGKGNAIHRHGTVPELQRFRPAPFQVVLPGGTAPSNSRSVSSGSVDGRAIAAQHNVGVKSRSVKIGALHPSMEAVIIAVSQAASELNLPRPVITSGNDSRHSTNSLHYANRALDFRGRNITRDQGSALDARVEQKLGNDYDVIFETFSNSSNNHLHVEYDPR</sequence>
<accession>A0A9X1F413</accession>
<evidence type="ECO:0000313" key="4">
    <source>
        <dbReference type="EMBL" id="MBV7259697.1"/>
    </source>
</evidence>
<dbReference type="SMART" id="SM00257">
    <property type="entry name" value="LysM"/>
    <property type="match status" value="2"/>
</dbReference>
<dbReference type="PANTHER" id="PTHR33734">
    <property type="entry name" value="LYSM DOMAIN-CONTAINING GPI-ANCHORED PROTEIN 2"/>
    <property type="match status" value="1"/>
</dbReference>
<feature type="region of interest" description="Disordered" evidence="1">
    <location>
        <begin position="99"/>
        <end position="125"/>
    </location>
</feature>
<dbReference type="CDD" id="cd00118">
    <property type="entry name" value="LysM"/>
    <property type="match status" value="2"/>
</dbReference>
<dbReference type="EMBL" id="JAGSPC010000001">
    <property type="protein sequence ID" value="MBV7259697.1"/>
    <property type="molecule type" value="Genomic_DNA"/>
</dbReference>
<comment type="caution">
    <text evidence="4">The sequence shown here is derived from an EMBL/GenBank/DDBJ whole genome shotgun (WGS) entry which is preliminary data.</text>
</comment>